<organism evidence="4">
    <name type="scientific">Lacrimispora sp. BS-2</name>
    <dbReference type="NCBI Taxonomy" id="3151850"/>
    <lineage>
        <taxon>Bacteria</taxon>
        <taxon>Bacillati</taxon>
        <taxon>Bacillota</taxon>
        <taxon>Clostridia</taxon>
        <taxon>Lachnospirales</taxon>
        <taxon>Lachnospiraceae</taxon>
        <taxon>Lacrimispora</taxon>
    </lineage>
</organism>
<dbReference type="InterPro" id="IPR036390">
    <property type="entry name" value="WH_DNA-bd_sf"/>
</dbReference>
<protein>
    <submittedName>
        <fullName evidence="4">ROK family transcriptional regulator</fullName>
    </submittedName>
</protein>
<comment type="function">
    <text evidence="1">Transcriptional repressor of xylose-utilizing enzymes.</text>
</comment>
<proteinExistence type="inferred from homology"/>
<dbReference type="Pfam" id="PF13412">
    <property type="entry name" value="HTH_24"/>
    <property type="match status" value="1"/>
</dbReference>
<evidence type="ECO:0000256" key="2">
    <source>
        <dbReference type="ARBA" id="ARBA00006479"/>
    </source>
</evidence>
<dbReference type="InterPro" id="IPR043129">
    <property type="entry name" value="ATPase_NBD"/>
</dbReference>
<dbReference type="GO" id="GO:0042732">
    <property type="term" value="P:D-xylose metabolic process"/>
    <property type="evidence" value="ECO:0007669"/>
    <property type="project" value="UniProtKB-KW"/>
</dbReference>
<dbReference type="Pfam" id="PF00480">
    <property type="entry name" value="ROK"/>
    <property type="match status" value="1"/>
</dbReference>
<keyword evidence="3" id="KW-0119">Carbohydrate metabolism</keyword>
<dbReference type="Gene3D" id="1.10.10.10">
    <property type="entry name" value="Winged helix-like DNA-binding domain superfamily/Winged helix DNA-binding domain"/>
    <property type="match status" value="1"/>
</dbReference>
<name>A0AAU7PSF3_9FIRM</name>
<comment type="similarity">
    <text evidence="2">Belongs to the ROK (NagC/XylR) family.</text>
</comment>
<reference evidence="4" key="1">
    <citation type="submission" date="2024-06" db="EMBL/GenBank/DDBJ databases">
        <title>Lacrimispora cavernae sp. nov., a novel anaerobe isolated from bat guano pile inside a cave.</title>
        <authorList>
            <person name="Miller S.L."/>
            <person name="Lu N."/>
            <person name="King J."/>
            <person name="Sankaranarayanan K."/>
            <person name="Lawson P.A."/>
        </authorList>
    </citation>
    <scope>NUCLEOTIDE SEQUENCE</scope>
    <source>
        <strain evidence="4">BS-2</strain>
    </source>
</reference>
<dbReference type="PANTHER" id="PTHR18964:SF149">
    <property type="entry name" value="BIFUNCTIONAL UDP-N-ACETYLGLUCOSAMINE 2-EPIMERASE_N-ACETYLMANNOSAMINE KINASE"/>
    <property type="match status" value="1"/>
</dbReference>
<evidence type="ECO:0000313" key="4">
    <source>
        <dbReference type="EMBL" id="XBS55204.1"/>
    </source>
</evidence>
<dbReference type="SUPFAM" id="SSF53067">
    <property type="entry name" value="Actin-like ATPase domain"/>
    <property type="match status" value="1"/>
</dbReference>
<gene>
    <name evidence="4" type="ORF">ABFV83_05225</name>
</gene>
<dbReference type="SUPFAM" id="SSF46785">
    <property type="entry name" value="Winged helix' DNA-binding domain"/>
    <property type="match status" value="1"/>
</dbReference>
<dbReference type="Gene3D" id="3.30.420.40">
    <property type="match status" value="2"/>
</dbReference>
<accession>A0AAU7PSF3</accession>
<dbReference type="InterPro" id="IPR036388">
    <property type="entry name" value="WH-like_DNA-bd_sf"/>
</dbReference>
<evidence type="ECO:0000256" key="1">
    <source>
        <dbReference type="ARBA" id="ARBA00002486"/>
    </source>
</evidence>
<dbReference type="RefSeq" id="WP_349947883.1">
    <property type="nucleotide sequence ID" value="NZ_CP157940.1"/>
</dbReference>
<dbReference type="EMBL" id="CP157940">
    <property type="protein sequence ID" value="XBS55204.1"/>
    <property type="molecule type" value="Genomic_DNA"/>
</dbReference>
<evidence type="ECO:0000256" key="3">
    <source>
        <dbReference type="ARBA" id="ARBA00022629"/>
    </source>
</evidence>
<dbReference type="AlphaFoldDB" id="A0AAU7PSF3"/>
<dbReference type="InterPro" id="IPR000600">
    <property type="entry name" value="ROK"/>
</dbReference>
<sequence length="391" mass="42399">MKKTVNLSHVRTINQRAILDAIFQKGDTSKAQLARMLNMSKPSMADNVAALLQIGIINEIGEGACSSGGGRKPTLLRFCDNFKYIIVMDFQYQHSYFCLSDLRGSIINQFTIQQTPTADLNSWITMCINAVSMLLASQCITHQDLAAIAVSAPGILNDNDKNYIVSSKYGDLNVGLIEERLTEAFPVPVLIKNSANASVLGEWCCGGGQGCSHLAFISCGQGVGAGILLNGRLHEGNHLAAGEIGFCVTPESLTTKNASLENRICIDSILRQLNCDCQGEPVTFPDIIKRYQLQDPQVTALVDLISTELGCAVCNLLSVIDCELVIIGGDYLAFEEQLIPRIQSIVDNHAAIPVPVIPSRLGEKVSVLGLIATSREFYFKQICTRTAGEEQ</sequence>
<keyword evidence="3" id="KW-0859">Xylose metabolism</keyword>
<dbReference type="PANTHER" id="PTHR18964">
    <property type="entry name" value="ROK (REPRESSOR, ORF, KINASE) FAMILY"/>
    <property type="match status" value="1"/>
</dbReference>